<dbReference type="Pfam" id="PF03561">
    <property type="entry name" value="Allantoicase"/>
    <property type="match status" value="2"/>
</dbReference>
<dbReference type="PIRSF" id="PIRSF016516">
    <property type="entry name" value="Allantoicase"/>
    <property type="match status" value="1"/>
</dbReference>
<dbReference type="HAMAP" id="MF_00813">
    <property type="entry name" value="Allantoicase"/>
    <property type="match status" value="1"/>
</dbReference>
<evidence type="ECO:0000256" key="2">
    <source>
        <dbReference type="ARBA" id="ARBA00022631"/>
    </source>
</evidence>
<keyword evidence="2 3" id="KW-0659">Purine metabolism</keyword>
<protein>
    <recommendedName>
        <fullName evidence="3">Probable allantoicase</fullName>
        <ecNumber evidence="3">3.5.3.4</ecNumber>
    </recommendedName>
    <alternativeName>
        <fullName evidence="3">Allantoate amidinohydrolase</fullName>
    </alternativeName>
</protein>
<dbReference type="EMBL" id="CP019434">
    <property type="protein sequence ID" value="APZ43754.1"/>
    <property type="molecule type" value="Genomic_DNA"/>
</dbReference>
<proteinExistence type="inferred from homology"/>
<keyword evidence="3" id="KW-0378">Hydrolase</keyword>
<dbReference type="RefSeq" id="WP_076837384.1">
    <property type="nucleotide sequence ID" value="NZ_CP019434.1"/>
</dbReference>
<dbReference type="GO" id="GO:0004037">
    <property type="term" value="F:allantoicase activity"/>
    <property type="evidence" value="ECO:0007669"/>
    <property type="project" value="UniProtKB-UniRule"/>
</dbReference>
<dbReference type="GO" id="GO:0006144">
    <property type="term" value="P:purine nucleobase metabolic process"/>
    <property type="evidence" value="ECO:0007669"/>
    <property type="project" value="UniProtKB-KW"/>
</dbReference>
<dbReference type="NCBIfam" id="TIGR02961">
    <property type="entry name" value="allantoicase"/>
    <property type="match status" value="1"/>
</dbReference>
<evidence type="ECO:0000259" key="4">
    <source>
        <dbReference type="Pfam" id="PF03561"/>
    </source>
</evidence>
<keyword evidence="6" id="KW-1185">Reference proteome</keyword>
<organism evidence="5 6">
    <name type="scientific">Acidihalobacter ferrooxydans</name>
    <dbReference type="NCBI Taxonomy" id="1765967"/>
    <lineage>
        <taxon>Bacteria</taxon>
        <taxon>Pseudomonadati</taxon>
        <taxon>Pseudomonadota</taxon>
        <taxon>Gammaproteobacteria</taxon>
        <taxon>Chromatiales</taxon>
        <taxon>Ectothiorhodospiraceae</taxon>
        <taxon>Acidihalobacter</taxon>
    </lineage>
</organism>
<dbReference type="STRING" id="1765967.BW247_12200"/>
<gene>
    <name evidence="3" type="primary">alc</name>
    <name evidence="5" type="ORF">BW247_12200</name>
</gene>
<evidence type="ECO:0000313" key="5">
    <source>
        <dbReference type="EMBL" id="APZ43754.1"/>
    </source>
</evidence>
<feature type="domain" description="Allantoicase" evidence="4">
    <location>
        <begin position="23"/>
        <end position="170"/>
    </location>
</feature>
<evidence type="ECO:0000313" key="6">
    <source>
        <dbReference type="Proteomes" id="UP000243807"/>
    </source>
</evidence>
<comment type="catalytic activity">
    <reaction evidence="3">
        <text>allantoate + H2O = (S)-ureidoglycolate + urea</text>
        <dbReference type="Rhea" id="RHEA:11016"/>
        <dbReference type="ChEBI" id="CHEBI:15377"/>
        <dbReference type="ChEBI" id="CHEBI:16199"/>
        <dbReference type="ChEBI" id="CHEBI:17536"/>
        <dbReference type="ChEBI" id="CHEBI:57296"/>
        <dbReference type="EC" id="3.5.3.4"/>
    </reaction>
</comment>
<dbReference type="PANTHER" id="PTHR12045:SF3">
    <property type="entry name" value="INACTIVE ALLANTOICASE-RELATED"/>
    <property type="match status" value="1"/>
</dbReference>
<dbReference type="Proteomes" id="UP000243807">
    <property type="component" value="Chromosome"/>
</dbReference>
<dbReference type="GO" id="GO:0000256">
    <property type="term" value="P:allantoin catabolic process"/>
    <property type="evidence" value="ECO:0007669"/>
    <property type="project" value="UniProtKB-UniRule"/>
</dbReference>
<comment type="similarity">
    <text evidence="1 3">Belongs to the allantoicase family.</text>
</comment>
<comment type="pathway">
    <text evidence="3">Nitrogen metabolism; (S)-allantoin degradation; (S)-ureidoglycolate from allantoate (aminidohydrolase route): step 1/1.</text>
</comment>
<dbReference type="SUPFAM" id="SSF49785">
    <property type="entry name" value="Galactose-binding domain-like"/>
    <property type="match status" value="2"/>
</dbReference>
<sequence length="334" mass="36499">MTSTPTAPAYTEQFPNLADASLGAAVLAVSDEFFAACERLLDPAPPRFEAGLYDDHGKWMDGWETRRRRDSGHDWCVLRLALPGDIAGIEIDTRFFTGNAPTGAMLECTLLPPASDPDETTTWRPLLGLTPIKGDDRLFVALDTAQPCSHVRLHIYPDGGIARLRLYGSVRPPEGLAPDAERDLLALTNGGRALAWSDAHYGHPQNLLRPGRGVNMGDGWETRRRREPGHDWCILALGEIGIVERIDVDTSHFKGNFPAACSIQAARLDGMPDAGIVTPQSLFWNTLLPEQPLQADAVHTFAELAVPGPITHLRFNIHPDGGVSRLRAFGRPLV</sequence>
<evidence type="ECO:0000256" key="1">
    <source>
        <dbReference type="ARBA" id="ARBA00009242"/>
    </source>
</evidence>
<dbReference type="InterPro" id="IPR005164">
    <property type="entry name" value="Allantoicase"/>
</dbReference>
<name>A0A1P8UIW9_9GAMM</name>
<dbReference type="OrthoDB" id="2078334at2"/>
<dbReference type="EC" id="3.5.3.4" evidence="3"/>
<dbReference type="InterPro" id="IPR015908">
    <property type="entry name" value="Allantoicase_dom"/>
</dbReference>
<dbReference type="InterPro" id="IPR008979">
    <property type="entry name" value="Galactose-bd-like_sf"/>
</dbReference>
<evidence type="ECO:0000256" key="3">
    <source>
        <dbReference type="HAMAP-Rule" id="MF_00813"/>
    </source>
</evidence>
<accession>A0A1P8UIW9</accession>
<dbReference type="AlphaFoldDB" id="A0A1P8UIW9"/>
<dbReference type="KEGG" id="afy:BW247_12200"/>
<reference evidence="5 6" key="1">
    <citation type="submission" date="2017-01" db="EMBL/GenBank/DDBJ databases">
        <title>Draft sequence of Acidihalobacter ferrooxidans strain DSM 14175 (strain V8).</title>
        <authorList>
            <person name="Khaleque H.N."/>
            <person name="Ramsay J.P."/>
            <person name="Murphy R.J.T."/>
            <person name="Kaksonen A.H."/>
            <person name="Boxall N.J."/>
            <person name="Watkin E.L.J."/>
        </authorList>
    </citation>
    <scope>NUCLEOTIDE SEQUENCE [LARGE SCALE GENOMIC DNA]</scope>
    <source>
        <strain evidence="5 6">V8</strain>
    </source>
</reference>
<dbReference type="UniPathway" id="UPA00395">
    <property type="reaction ID" value="UER00654"/>
</dbReference>
<dbReference type="PANTHER" id="PTHR12045">
    <property type="entry name" value="ALLANTOICASE"/>
    <property type="match status" value="1"/>
</dbReference>
<dbReference type="Gene3D" id="2.60.120.260">
    <property type="entry name" value="Galactose-binding domain-like"/>
    <property type="match status" value="2"/>
</dbReference>
<feature type="domain" description="Allantoicase" evidence="4">
    <location>
        <begin position="190"/>
        <end position="332"/>
    </location>
</feature>